<evidence type="ECO:0000259" key="2">
    <source>
        <dbReference type="PROSITE" id="PS50878"/>
    </source>
</evidence>
<dbReference type="CDD" id="cd01650">
    <property type="entry name" value="RT_nLTR_like"/>
    <property type="match status" value="1"/>
</dbReference>
<dbReference type="PANTHER" id="PTHR33116">
    <property type="entry name" value="REVERSE TRANSCRIPTASE ZINC-BINDING DOMAIN-CONTAINING PROTEIN-RELATED-RELATED"/>
    <property type="match status" value="1"/>
</dbReference>
<dbReference type="Pfam" id="PF13966">
    <property type="entry name" value="zf-RVT"/>
    <property type="match status" value="1"/>
</dbReference>
<dbReference type="GO" id="GO:0004523">
    <property type="term" value="F:RNA-DNA hybrid ribonuclease activity"/>
    <property type="evidence" value="ECO:0007669"/>
    <property type="project" value="InterPro"/>
</dbReference>
<dbReference type="SUPFAM" id="SSF56672">
    <property type="entry name" value="DNA/RNA polymerases"/>
    <property type="match status" value="1"/>
</dbReference>
<accession>F4NCK1</accession>
<dbReference type="InterPro" id="IPR012337">
    <property type="entry name" value="RNaseH-like_sf"/>
</dbReference>
<feature type="domain" description="Reverse transcriptase" evidence="2">
    <location>
        <begin position="473"/>
        <end position="751"/>
    </location>
</feature>
<dbReference type="SUPFAM" id="SSF56219">
    <property type="entry name" value="DNase I-like"/>
    <property type="match status" value="1"/>
</dbReference>
<dbReference type="Gene3D" id="3.60.10.10">
    <property type="entry name" value="Endonuclease/exonuclease/phosphatase"/>
    <property type="match status" value="1"/>
</dbReference>
<dbReference type="Pfam" id="PF03372">
    <property type="entry name" value="Exo_endo_phos"/>
    <property type="match status" value="1"/>
</dbReference>
<dbReference type="CDD" id="cd06222">
    <property type="entry name" value="RNase_H_like"/>
    <property type="match status" value="1"/>
</dbReference>
<dbReference type="SUPFAM" id="SSF53098">
    <property type="entry name" value="Ribonuclease H-like"/>
    <property type="match status" value="1"/>
</dbReference>
<reference evidence="3" key="1">
    <citation type="journal article" date="2014" name="Plant J.">
        <title>Profiling of extensively diversified plant LINEs reveals distinct plant-specific subclades.</title>
        <authorList>
            <person name="Heitkam T."/>
            <person name="Holtgrawe D."/>
            <person name="Dohm J.C."/>
            <person name="Minoche A.E."/>
            <person name="Himmelbauer H."/>
            <person name="Weisshaar B."/>
            <person name="Schmidt T."/>
        </authorList>
    </citation>
    <scope>NUCLEOTIDE SEQUENCE</scope>
</reference>
<organism evidence="3">
    <name type="scientific">Beta vulgaris subsp. vulgaris</name>
    <name type="common">Beet</name>
    <dbReference type="NCBI Taxonomy" id="3555"/>
    <lineage>
        <taxon>Eukaryota</taxon>
        <taxon>Viridiplantae</taxon>
        <taxon>Streptophyta</taxon>
        <taxon>Embryophyta</taxon>
        <taxon>Tracheophyta</taxon>
        <taxon>Spermatophyta</taxon>
        <taxon>Magnoliopsida</taxon>
        <taxon>eudicotyledons</taxon>
        <taxon>Gunneridae</taxon>
        <taxon>Pentapetalae</taxon>
        <taxon>Caryophyllales</taxon>
        <taxon>Chenopodiaceae</taxon>
        <taxon>Betoideae</taxon>
        <taxon>Beta</taxon>
    </lineage>
</organism>
<protein>
    <recommendedName>
        <fullName evidence="2">Reverse transcriptase domain-containing protein</fullName>
    </recommendedName>
</protein>
<name>F4NCK1_BETVV</name>
<dbReference type="InterPro" id="IPR026960">
    <property type="entry name" value="RVT-Znf"/>
</dbReference>
<dbReference type="InterPro" id="IPR036397">
    <property type="entry name" value="RNaseH_sf"/>
</dbReference>
<dbReference type="Pfam" id="PF13456">
    <property type="entry name" value="RVT_3"/>
    <property type="match status" value="1"/>
</dbReference>
<proteinExistence type="predicted"/>
<dbReference type="Pfam" id="PF00078">
    <property type="entry name" value="RVT_1"/>
    <property type="match status" value="1"/>
</dbReference>
<dbReference type="PROSITE" id="PS50878">
    <property type="entry name" value="RT_POL"/>
    <property type="match status" value="1"/>
</dbReference>
<dbReference type="InterPro" id="IPR005135">
    <property type="entry name" value="Endo/exonuclease/phosphatase"/>
</dbReference>
<dbReference type="InterPro" id="IPR044730">
    <property type="entry name" value="RNase_H-like_dom_plant"/>
</dbReference>
<keyword evidence="1" id="KW-0175">Coiled coil</keyword>
<sequence>MILLSWNIRGLGAKVKRSSIRKLIGKHDPHMIFIQETKLEKICPMFMRSIWNENNIGVCFSPSQGSSGGLLSLWKKCFFELEEAKYDKNWIMLTGKILTSGFKCSFVNIYNPCDLNDRAQVWLELAQLCISSESPYLLIGDFNEVLDPSDRGSQIVSTNGIHAFKSFVQVLELIEITPTTGKFTWFRGQSKSKLDRMFIHPQWLDLFPTLQISLLKRTLSDHCPILVQTKLKNWGPRPFRFIDAWLSHPGCLKLISKTWLEAHDCSFSEKLKKVKSSLLKWNAEEFGCIDEKIQSLENKIQEMDRIADDRNLEANELEERRKSQMDLWIWMKRKEVLWAQQSRVKWIKEGDRNTRYFHIMATMRRKKNAIESLIIEQKQIDSPEDLKAAAVSYFSELFTEELSPRPVFGDLNFKQLNDSHREILTSQFTRSEIDEAVSSCDGSKSPGPDGFNFKFVKQAWEVIKEDVYGIVNEFWHSSRLPRGCNTALIALIPKISNPEGFKDFRPISMVGCVYKIISKILARRLQQVMGYLVGPHQSSFIKGRQILDGALIAGEVIDSCKKNKKEAIILKLDFHKAFDSVSWEFIDWTLRQMNFPKKWCKWIKACVMSAAASILINGSPTPPIKLHRGLRQGDPLSPFLFDLVVEPLNLLIKKAVSLKLWDGIETCRNGLRITHLQYADDTIIFCPPKLEFLSNIKKTLILFQLASGLQVNFHKSSLLGVNVHENLLNDFAKHLLCKVGKLPFTYLGLPIGGNITRLSLWDPVISKLEKKLASWKSNLLSIGGRLTLIKACLSNLPLYYMSLFPIPKGVLGKIVAIQRRFLWSGNSSKKGMPLVSWDLIALPKHLGGLGLGNLHHKNTALLFKWIWRFLNEPHALWRQVVHGKYGLKDSFTTRDLSLSSYGGPWNGICNAILKSPQAKKLAFHQVRVQIGDGSNTLFWHDVWVGANPLKTECPRLFRLSLQQDAYVSLCGFWDGLCWRWSLLWSRPLRQRDLHEQATLLNIINRAVLQKDGKDHLIWAPSKSGIFSVKSFSLELANMEESRSFEATKELWKGLVPFRIEIFVWFVILGRLNTKEKLLNLKLISNEDSSCIFCSSSIESTNHLFLECSYSKELWHWWFQIWNVAWVLPSSIKELFTHWIPPFKGKFFKKVWMSCFFIILWTIWKERNSRIFQEKPNSKLQLKELILLRLGWWIKGWNEPFPYSAEDIVRNPLCLNWLTPVKPQKAIMPAPFPQHWSPPSIGSLKWNVDASIKSSLQKSSIGGVLRDHKGNFICMFSSPIPFMEINNAEVLAIHRALKISAACPRIWGSHIIVESDSSNAVSWCKKDASGPWNLNFILNFIRNSASKDPKVSITYKGRETNMVADALAKQGLSRWDEFIAWM</sequence>
<dbReference type="PANTHER" id="PTHR33116:SF78">
    <property type="entry name" value="OS12G0587133 PROTEIN"/>
    <property type="match status" value="1"/>
</dbReference>
<dbReference type="InterPro" id="IPR000477">
    <property type="entry name" value="RT_dom"/>
</dbReference>
<feature type="coiled-coil region" evidence="1">
    <location>
        <begin position="293"/>
        <end position="320"/>
    </location>
</feature>
<dbReference type="InterPro" id="IPR036691">
    <property type="entry name" value="Endo/exonu/phosph_ase_sf"/>
</dbReference>
<evidence type="ECO:0000313" key="3">
    <source>
        <dbReference type="EMBL" id="CCA66153.1"/>
    </source>
</evidence>
<dbReference type="EMBL" id="FR852844">
    <property type="protein sequence ID" value="CCA66153.1"/>
    <property type="molecule type" value="Genomic_DNA"/>
</dbReference>
<dbReference type="InterPro" id="IPR043502">
    <property type="entry name" value="DNA/RNA_pol_sf"/>
</dbReference>
<dbReference type="Gene3D" id="3.30.420.10">
    <property type="entry name" value="Ribonuclease H-like superfamily/Ribonuclease H"/>
    <property type="match status" value="1"/>
</dbReference>
<dbReference type="InterPro" id="IPR002156">
    <property type="entry name" value="RNaseH_domain"/>
</dbReference>
<evidence type="ECO:0000256" key="1">
    <source>
        <dbReference type="SAM" id="Coils"/>
    </source>
</evidence>
<dbReference type="GO" id="GO:0003676">
    <property type="term" value="F:nucleic acid binding"/>
    <property type="evidence" value="ECO:0007669"/>
    <property type="project" value="InterPro"/>
</dbReference>